<accession>A0ACB7Y031</accession>
<protein>
    <submittedName>
        <fullName evidence="1">Uncharacterized protein</fullName>
    </submittedName>
</protein>
<dbReference type="EMBL" id="CM037155">
    <property type="protein sequence ID" value="KAH7846871.1"/>
    <property type="molecule type" value="Genomic_DNA"/>
</dbReference>
<organism evidence="1 2">
    <name type="scientific">Vaccinium darrowii</name>
    <dbReference type="NCBI Taxonomy" id="229202"/>
    <lineage>
        <taxon>Eukaryota</taxon>
        <taxon>Viridiplantae</taxon>
        <taxon>Streptophyta</taxon>
        <taxon>Embryophyta</taxon>
        <taxon>Tracheophyta</taxon>
        <taxon>Spermatophyta</taxon>
        <taxon>Magnoliopsida</taxon>
        <taxon>eudicotyledons</taxon>
        <taxon>Gunneridae</taxon>
        <taxon>Pentapetalae</taxon>
        <taxon>asterids</taxon>
        <taxon>Ericales</taxon>
        <taxon>Ericaceae</taxon>
        <taxon>Vaccinioideae</taxon>
        <taxon>Vaccinieae</taxon>
        <taxon>Vaccinium</taxon>
    </lineage>
</organism>
<evidence type="ECO:0000313" key="1">
    <source>
        <dbReference type="EMBL" id="KAH7846871.1"/>
    </source>
</evidence>
<keyword evidence="2" id="KW-1185">Reference proteome</keyword>
<proteinExistence type="predicted"/>
<reference evidence="1 2" key="1">
    <citation type="journal article" date="2021" name="Hortic Res">
        <title>High-quality reference genome and annotation aids understanding of berry development for evergreen blueberry (Vaccinium darrowii).</title>
        <authorList>
            <person name="Yu J."/>
            <person name="Hulse-Kemp A.M."/>
            <person name="Babiker E."/>
            <person name="Staton M."/>
        </authorList>
    </citation>
    <scope>NUCLEOTIDE SEQUENCE [LARGE SCALE GENOMIC DNA]</scope>
    <source>
        <strain evidence="2">cv. NJ 8807/NJ 8810</strain>
        <tissue evidence="1">Young leaf</tissue>
    </source>
</reference>
<evidence type="ECO:0000313" key="2">
    <source>
        <dbReference type="Proteomes" id="UP000828048"/>
    </source>
</evidence>
<sequence>MHQYSDATISISHRECTSGTAPDGGVSHMEESMRLNEMGEVVTKRQKLSPEDEKSLTRRETDEVSNSSEEEPMEEMWSEETSSDPRPTISHHFSILHVLDLSYTEIKSLPQSISRLVALQKLYLKNCERLMQLPPEIGELTNLEVLDLEGTEILCLPKEIAKLVKLMCLQVLILALRDWSVSFSLGRV</sequence>
<dbReference type="Proteomes" id="UP000828048">
    <property type="component" value="Chromosome 5"/>
</dbReference>
<gene>
    <name evidence="1" type="ORF">Vadar_019155</name>
</gene>
<comment type="caution">
    <text evidence="1">The sequence shown here is derived from an EMBL/GenBank/DDBJ whole genome shotgun (WGS) entry which is preliminary data.</text>
</comment>
<name>A0ACB7Y031_9ERIC</name>